<dbReference type="EMBL" id="CAJFCW020000002">
    <property type="protein sequence ID" value="CAG9090014.1"/>
    <property type="molecule type" value="Genomic_DNA"/>
</dbReference>
<evidence type="ECO:0000313" key="2">
    <source>
        <dbReference type="EMBL" id="CAD5209763.1"/>
    </source>
</evidence>
<dbReference type="Proteomes" id="UP000614601">
    <property type="component" value="Unassembled WGS sequence"/>
</dbReference>
<dbReference type="Proteomes" id="UP000783686">
    <property type="component" value="Unassembled WGS sequence"/>
</dbReference>
<dbReference type="EMBL" id="CAJFDH010000002">
    <property type="protein sequence ID" value="CAD5209763.1"/>
    <property type="molecule type" value="Genomic_DNA"/>
</dbReference>
<accession>A0A811K273</accession>
<evidence type="ECO:0000256" key="1">
    <source>
        <dbReference type="SAM" id="MobiDB-lite"/>
    </source>
</evidence>
<keyword evidence="3" id="KW-1185">Reference proteome</keyword>
<sequence>MPKRGKQTVQRRRRRQDRAISRSYSTDSDGLGEEIKEVFEQMDFIYGELEVVVNADSFVFSNVELSEMDGSLDYVYEQIGKWLVGYCGCLVQREQTGHLDIDAVENWLDRLLGICYQLESWVKLVDHVLEHPESLYGSAELPSQHERDAQELRRRRSRVNEVQVYLNKLKERHAAHLVTNDHRSLNELDAEDVLDRVAYRYNRFMAAAFPSATADELMQKVMGKSVEDVTQLLKNLPFDGCVPVQNITPTAEVNGVLPS</sequence>
<feature type="compositionally biased region" description="Basic residues" evidence="1">
    <location>
        <begin position="1"/>
        <end position="16"/>
    </location>
</feature>
<dbReference type="AlphaFoldDB" id="A0A811K273"/>
<name>A0A811K273_9BILA</name>
<gene>
    <name evidence="2" type="ORF">BOKJ2_LOCUS2850</name>
</gene>
<comment type="caution">
    <text evidence="2">The sequence shown here is derived from an EMBL/GenBank/DDBJ whole genome shotgun (WGS) entry which is preliminary data.</text>
</comment>
<organism evidence="2 3">
    <name type="scientific">Bursaphelenchus okinawaensis</name>
    <dbReference type="NCBI Taxonomy" id="465554"/>
    <lineage>
        <taxon>Eukaryota</taxon>
        <taxon>Metazoa</taxon>
        <taxon>Ecdysozoa</taxon>
        <taxon>Nematoda</taxon>
        <taxon>Chromadorea</taxon>
        <taxon>Rhabditida</taxon>
        <taxon>Tylenchina</taxon>
        <taxon>Tylenchomorpha</taxon>
        <taxon>Aphelenchoidea</taxon>
        <taxon>Aphelenchoididae</taxon>
        <taxon>Bursaphelenchus</taxon>
    </lineage>
</organism>
<dbReference type="OrthoDB" id="5820125at2759"/>
<reference evidence="2" key="1">
    <citation type="submission" date="2020-09" db="EMBL/GenBank/DDBJ databases">
        <authorList>
            <person name="Kikuchi T."/>
        </authorList>
    </citation>
    <scope>NUCLEOTIDE SEQUENCE</scope>
    <source>
        <strain evidence="2">SH1</strain>
    </source>
</reference>
<evidence type="ECO:0000313" key="3">
    <source>
        <dbReference type="Proteomes" id="UP000614601"/>
    </source>
</evidence>
<proteinExistence type="predicted"/>
<protein>
    <submittedName>
        <fullName evidence="2">Uncharacterized protein</fullName>
    </submittedName>
</protein>
<feature type="region of interest" description="Disordered" evidence="1">
    <location>
        <begin position="1"/>
        <end position="28"/>
    </location>
</feature>